<feature type="domain" description="tRNA pseudouridine synthase II TruB subfamily 1 C-terminal" evidence="7">
    <location>
        <begin position="235"/>
        <end position="284"/>
    </location>
</feature>
<dbReference type="InterPro" id="IPR020103">
    <property type="entry name" value="PsdUridine_synth_cat_dom_sf"/>
</dbReference>
<sequence>MDGIIIFYKPKGITSHGAVSFFRKLLNIKRIGHTGTLDPNAEGVLPICIGKATRVSEYLLTEDKEYRGILTLGKSTDTQDGDGKTLESSSKVVSDEDIRRSFNKFKGNISQTPPMYSALKHKGKKLYELAREGKTIERDARDINIYELNIEEIYENKEITFYTKCSRGTYIRTLCNDIGEDLGTFGYMSNLLRVGVGPFNIEDSYKIEDLEGLSPIEIEKLILPIDFALMKFKSIKIEDELYKKLINGVNIQIYNKEYSLGDVLRVYSKNQFIGIGEIIEKNHLQLLKMNKVFV</sequence>
<feature type="domain" description="Pseudouridine synthase II N-terminal" evidence="6">
    <location>
        <begin position="23"/>
        <end position="171"/>
    </location>
</feature>
<dbReference type="GO" id="GO:0031119">
    <property type="term" value="P:tRNA pseudouridine synthesis"/>
    <property type="evidence" value="ECO:0007669"/>
    <property type="project" value="UniProtKB-UniRule"/>
</dbReference>
<comment type="similarity">
    <text evidence="2 5">Belongs to the pseudouridine synthase TruB family. Type 1 subfamily.</text>
</comment>
<evidence type="ECO:0000259" key="7">
    <source>
        <dbReference type="Pfam" id="PF09157"/>
    </source>
</evidence>
<gene>
    <name evidence="5 9" type="primary">truB</name>
    <name evidence="9" type="ORF">TICRE_23650</name>
</gene>
<proteinExistence type="inferred from homology"/>
<dbReference type="GO" id="GO:0003723">
    <property type="term" value="F:RNA binding"/>
    <property type="evidence" value="ECO:0007669"/>
    <property type="project" value="InterPro"/>
</dbReference>
<dbReference type="CDD" id="cd02573">
    <property type="entry name" value="PseudoU_synth_EcTruB"/>
    <property type="match status" value="1"/>
</dbReference>
<dbReference type="Pfam" id="PF16198">
    <property type="entry name" value="TruB_C_2"/>
    <property type="match status" value="1"/>
</dbReference>
<reference evidence="9 10" key="1">
    <citation type="submission" date="2016-02" db="EMBL/GenBank/DDBJ databases">
        <title>Genome sequence of Tissierella creatinophila DSM 6911.</title>
        <authorList>
            <person name="Poehlein A."/>
            <person name="Daniel R."/>
        </authorList>
    </citation>
    <scope>NUCLEOTIDE SEQUENCE [LARGE SCALE GENOMIC DNA]</scope>
    <source>
        <strain evidence="9 10">DSM 6911</strain>
    </source>
</reference>
<organism evidence="9 10">
    <name type="scientific">Tissierella creatinophila DSM 6911</name>
    <dbReference type="NCBI Taxonomy" id="1123403"/>
    <lineage>
        <taxon>Bacteria</taxon>
        <taxon>Bacillati</taxon>
        <taxon>Bacillota</taxon>
        <taxon>Tissierellia</taxon>
        <taxon>Tissierellales</taxon>
        <taxon>Tissierellaceae</taxon>
        <taxon>Tissierella</taxon>
    </lineage>
</organism>
<dbReference type="EMBL" id="LTDM01000064">
    <property type="protein sequence ID" value="OLS01765.1"/>
    <property type="molecule type" value="Genomic_DNA"/>
</dbReference>
<keyword evidence="4 5" id="KW-0413">Isomerase</keyword>
<dbReference type="PANTHER" id="PTHR13767">
    <property type="entry name" value="TRNA-PSEUDOURIDINE SYNTHASE"/>
    <property type="match status" value="1"/>
</dbReference>
<dbReference type="Gene3D" id="3.30.2350.10">
    <property type="entry name" value="Pseudouridine synthase"/>
    <property type="match status" value="1"/>
</dbReference>
<dbReference type="GO" id="GO:0160148">
    <property type="term" value="F:tRNA pseudouridine(55) synthase activity"/>
    <property type="evidence" value="ECO:0007669"/>
    <property type="project" value="UniProtKB-EC"/>
</dbReference>
<evidence type="ECO:0000259" key="8">
    <source>
        <dbReference type="Pfam" id="PF16198"/>
    </source>
</evidence>
<dbReference type="InterPro" id="IPR032819">
    <property type="entry name" value="TruB_C"/>
</dbReference>
<dbReference type="RefSeq" id="WP_075728298.1">
    <property type="nucleotide sequence ID" value="NZ_LTDM01000064.1"/>
</dbReference>
<dbReference type="Gene3D" id="2.30.130.10">
    <property type="entry name" value="PUA domain"/>
    <property type="match status" value="1"/>
</dbReference>
<feature type="active site" description="Nucleophile" evidence="5">
    <location>
        <position position="38"/>
    </location>
</feature>
<evidence type="ECO:0000256" key="4">
    <source>
        <dbReference type="ARBA" id="ARBA00023235"/>
    </source>
</evidence>
<dbReference type="GO" id="GO:1990481">
    <property type="term" value="P:mRNA pseudouridine synthesis"/>
    <property type="evidence" value="ECO:0007669"/>
    <property type="project" value="TreeGrafter"/>
</dbReference>
<comment type="catalytic activity">
    <reaction evidence="1 5">
        <text>uridine(55) in tRNA = pseudouridine(55) in tRNA</text>
        <dbReference type="Rhea" id="RHEA:42532"/>
        <dbReference type="Rhea" id="RHEA-COMP:10101"/>
        <dbReference type="Rhea" id="RHEA-COMP:10102"/>
        <dbReference type="ChEBI" id="CHEBI:65314"/>
        <dbReference type="ChEBI" id="CHEBI:65315"/>
        <dbReference type="EC" id="5.4.99.25"/>
    </reaction>
</comment>
<dbReference type="HAMAP" id="MF_01080">
    <property type="entry name" value="TruB_bact"/>
    <property type="match status" value="1"/>
</dbReference>
<dbReference type="InterPro" id="IPR036974">
    <property type="entry name" value="PUA_sf"/>
</dbReference>
<name>A0A1U7M3B2_TISCR</name>
<dbReference type="Proteomes" id="UP000186112">
    <property type="component" value="Unassembled WGS sequence"/>
</dbReference>
<feature type="domain" description="tRNA pseudouridylate synthase B C-terminal" evidence="8">
    <location>
        <begin position="172"/>
        <end position="229"/>
    </location>
</feature>
<dbReference type="Pfam" id="PF01509">
    <property type="entry name" value="TruB_N"/>
    <property type="match status" value="1"/>
</dbReference>
<evidence type="ECO:0000313" key="9">
    <source>
        <dbReference type="EMBL" id="OLS01765.1"/>
    </source>
</evidence>
<comment type="caution">
    <text evidence="9">The sequence shown here is derived from an EMBL/GenBank/DDBJ whole genome shotgun (WGS) entry which is preliminary data.</text>
</comment>
<dbReference type="EC" id="5.4.99.25" evidence="5"/>
<keyword evidence="3 5" id="KW-0819">tRNA processing</keyword>
<dbReference type="InterPro" id="IPR002501">
    <property type="entry name" value="PsdUridine_synth_N"/>
</dbReference>
<dbReference type="AlphaFoldDB" id="A0A1U7M3B2"/>
<evidence type="ECO:0000256" key="1">
    <source>
        <dbReference type="ARBA" id="ARBA00000385"/>
    </source>
</evidence>
<evidence type="ECO:0000256" key="2">
    <source>
        <dbReference type="ARBA" id="ARBA00005642"/>
    </source>
</evidence>
<keyword evidence="10" id="KW-1185">Reference proteome</keyword>
<dbReference type="SUPFAM" id="SSF55120">
    <property type="entry name" value="Pseudouridine synthase"/>
    <property type="match status" value="1"/>
</dbReference>
<dbReference type="NCBIfam" id="TIGR00431">
    <property type="entry name" value="TruB"/>
    <property type="match status" value="1"/>
</dbReference>
<dbReference type="PANTHER" id="PTHR13767:SF2">
    <property type="entry name" value="PSEUDOURIDYLATE SYNTHASE TRUB1"/>
    <property type="match status" value="1"/>
</dbReference>
<dbReference type="FunFam" id="3.30.2350.10:FF:000011">
    <property type="entry name" value="tRNA pseudouridine synthase B"/>
    <property type="match status" value="1"/>
</dbReference>
<evidence type="ECO:0000256" key="3">
    <source>
        <dbReference type="ARBA" id="ARBA00022694"/>
    </source>
</evidence>
<comment type="function">
    <text evidence="5">Responsible for synthesis of pseudouridine from uracil-55 in the psi GC loop of transfer RNAs.</text>
</comment>
<dbReference type="InterPro" id="IPR015240">
    <property type="entry name" value="tRNA_sdUridine_synth_fam1_C"/>
</dbReference>
<accession>A0A1U7M3B2</accession>
<evidence type="ECO:0000259" key="6">
    <source>
        <dbReference type="Pfam" id="PF01509"/>
    </source>
</evidence>
<dbReference type="OrthoDB" id="9802309at2"/>
<evidence type="ECO:0000313" key="10">
    <source>
        <dbReference type="Proteomes" id="UP000186112"/>
    </source>
</evidence>
<dbReference type="Pfam" id="PF09157">
    <property type="entry name" value="TruB-C_2"/>
    <property type="match status" value="1"/>
</dbReference>
<dbReference type="InterPro" id="IPR014780">
    <property type="entry name" value="tRNA_psdUridine_synth_TruB"/>
</dbReference>
<evidence type="ECO:0000256" key="5">
    <source>
        <dbReference type="HAMAP-Rule" id="MF_01080"/>
    </source>
</evidence>
<protein>
    <recommendedName>
        <fullName evidence="5">tRNA pseudouridine synthase B</fullName>
        <ecNumber evidence="5">5.4.99.25</ecNumber>
    </recommendedName>
    <alternativeName>
        <fullName evidence="5">tRNA pseudouridine(55) synthase</fullName>
        <shortName evidence="5">Psi55 synthase</shortName>
    </alternativeName>
    <alternativeName>
        <fullName evidence="5">tRNA pseudouridylate synthase</fullName>
    </alternativeName>
    <alternativeName>
        <fullName evidence="5">tRNA-uridine isomerase</fullName>
    </alternativeName>
</protein>